<proteinExistence type="predicted"/>
<sequence>MTTLNTLRVNRFDFKYDQNGVSHDAMLQSIGLYGEKVVPMVKDMLG</sequence>
<dbReference type="Proteomes" id="UP001321543">
    <property type="component" value="Chromosome"/>
</dbReference>
<reference evidence="2" key="1">
    <citation type="journal article" date="2019" name="Int. J. Syst. Evol. Microbiol.">
        <title>The Global Catalogue of Microorganisms (GCM) 10K type strain sequencing project: providing services to taxonomists for standard genome sequencing and annotation.</title>
        <authorList>
            <consortium name="The Broad Institute Genomics Platform"/>
            <consortium name="The Broad Institute Genome Sequencing Center for Infectious Disease"/>
            <person name="Wu L."/>
            <person name="Ma J."/>
        </authorList>
    </citation>
    <scope>NUCLEOTIDE SEQUENCE [LARGE SCALE GENOMIC DNA]</scope>
    <source>
        <strain evidence="2">NBRC 106310</strain>
    </source>
</reference>
<dbReference type="EMBL" id="AP027728">
    <property type="protein sequence ID" value="BDZ38483.1"/>
    <property type="molecule type" value="Genomic_DNA"/>
</dbReference>
<name>A0ABM8FSL0_9MICO</name>
<evidence type="ECO:0000313" key="1">
    <source>
        <dbReference type="EMBL" id="BDZ38483.1"/>
    </source>
</evidence>
<organism evidence="1 2">
    <name type="scientific">Microbacterium suwonense</name>
    <dbReference type="NCBI Taxonomy" id="683047"/>
    <lineage>
        <taxon>Bacteria</taxon>
        <taxon>Bacillati</taxon>
        <taxon>Actinomycetota</taxon>
        <taxon>Actinomycetes</taxon>
        <taxon>Micrococcales</taxon>
        <taxon>Microbacteriaceae</taxon>
        <taxon>Microbacterium</taxon>
    </lineage>
</organism>
<accession>A0ABM8FSL0</accession>
<protein>
    <submittedName>
        <fullName evidence="1">Uncharacterized protein</fullName>
    </submittedName>
</protein>
<keyword evidence="2" id="KW-1185">Reference proteome</keyword>
<gene>
    <name evidence="1" type="ORF">GCM10025863_10970</name>
</gene>
<evidence type="ECO:0000313" key="2">
    <source>
        <dbReference type="Proteomes" id="UP001321543"/>
    </source>
</evidence>